<dbReference type="PANTHER" id="PTHR11699">
    <property type="entry name" value="ALDEHYDE DEHYDROGENASE-RELATED"/>
    <property type="match status" value="1"/>
</dbReference>
<evidence type="ECO:0000256" key="4">
    <source>
        <dbReference type="RuleBase" id="RU003345"/>
    </source>
</evidence>
<evidence type="ECO:0000256" key="3">
    <source>
        <dbReference type="PROSITE-ProRule" id="PRU10007"/>
    </source>
</evidence>
<dbReference type="SUPFAM" id="SSF53720">
    <property type="entry name" value="ALDH-like"/>
    <property type="match status" value="1"/>
</dbReference>
<name>A0A3D8PN47_9BACI</name>
<dbReference type="EMBL" id="PIOC01000019">
    <property type="protein sequence ID" value="RDW17520.1"/>
    <property type="molecule type" value="Genomic_DNA"/>
</dbReference>
<dbReference type="NCBIfam" id="NF042993">
    <property type="entry name" value="AlphKGSA_gudD"/>
    <property type="match status" value="1"/>
</dbReference>
<gene>
    <name evidence="6" type="ORF">CWR48_13420</name>
</gene>
<dbReference type="Proteomes" id="UP000257143">
    <property type="component" value="Unassembled WGS sequence"/>
</dbReference>
<feature type="active site" evidence="3">
    <location>
        <position position="255"/>
    </location>
</feature>
<dbReference type="GO" id="GO:0016620">
    <property type="term" value="F:oxidoreductase activity, acting on the aldehyde or oxo group of donors, NAD or NADP as acceptor"/>
    <property type="evidence" value="ECO:0007669"/>
    <property type="project" value="InterPro"/>
</dbReference>
<dbReference type="InterPro" id="IPR029510">
    <property type="entry name" value="Ald_DH_CS_GLU"/>
</dbReference>
<organism evidence="6 7">
    <name type="scientific">Oceanobacillus arenosus</name>
    <dbReference type="NCBI Taxonomy" id="1229153"/>
    <lineage>
        <taxon>Bacteria</taxon>
        <taxon>Bacillati</taxon>
        <taxon>Bacillota</taxon>
        <taxon>Bacilli</taxon>
        <taxon>Bacillales</taxon>
        <taxon>Bacillaceae</taxon>
        <taxon>Oceanobacillus</taxon>
    </lineage>
</organism>
<dbReference type="FunFam" id="3.40.605.10:FF:000007">
    <property type="entry name" value="NAD/NADP-dependent betaine aldehyde dehydrogenase"/>
    <property type="match status" value="1"/>
</dbReference>
<dbReference type="InterPro" id="IPR016163">
    <property type="entry name" value="Ald_DH_C"/>
</dbReference>
<dbReference type="Gene3D" id="3.40.605.10">
    <property type="entry name" value="Aldehyde Dehydrogenase, Chain A, domain 1"/>
    <property type="match status" value="1"/>
</dbReference>
<dbReference type="InterPro" id="IPR054869">
    <property type="entry name" value="AlphKGSA_gudD"/>
</dbReference>
<dbReference type="PROSITE" id="PS00687">
    <property type="entry name" value="ALDEHYDE_DEHYDR_GLU"/>
    <property type="match status" value="1"/>
</dbReference>
<proteinExistence type="inferred from homology"/>
<evidence type="ECO:0000313" key="6">
    <source>
        <dbReference type="EMBL" id="RDW17520.1"/>
    </source>
</evidence>
<dbReference type="AlphaFoldDB" id="A0A3D8PN47"/>
<feature type="domain" description="Aldehyde dehydrogenase" evidence="5">
    <location>
        <begin position="18"/>
        <end position="483"/>
    </location>
</feature>
<sequence length="487" mass="52472">MTVKTDLKTYYNLIDGSWIPSSDEKVKEITNPADAVQVVGRVPSSTIENVNQAVQAAKKALVTWREISPMKRGEFLRKAADILESRADDIARTLTLEMGKTLKDAKGETLRAVDVLRYFAAEGTRELGSVIPSSQQGVMLYTKRVPIGVVGLITPWNFPIAIPAWKTAPALVYGNTVVLKAASETSITAIKFVECLKDAGIPAGVINIVNGSGSVIGNALCDHPDVNAISFTGSNEVGNIISEKTNKRGAKCQLEMGGKNPVIVTENADLDLAAELTVNGSMNSTGQKCTATSRAIVVSSVYDEFKYKVLEKVNAITVGNGLEDNFMGPIVSEKQLNHVLTMIEKGKEEGASLIAGGKRINDAKHENGYFIEPTVFEKVNNQMTIAQEEIFGPVLALIKTDSLEEAVAIANDVKYGLSSSLFTKDLKEAFHFVDKIEAGMVRVNGESTGVEYQAPFGGMKASSSHSREQGKAAMEFFTSIKTITINP</sequence>
<dbReference type="InterPro" id="IPR016161">
    <property type="entry name" value="Ald_DH/histidinol_DH"/>
</dbReference>
<dbReference type="OrthoDB" id="9762913at2"/>
<evidence type="ECO:0000259" key="5">
    <source>
        <dbReference type="Pfam" id="PF00171"/>
    </source>
</evidence>
<comment type="caution">
    <text evidence="6">The sequence shown here is derived from an EMBL/GenBank/DDBJ whole genome shotgun (WGS) entry which is preliminary data.</text>
</comment>
<dbReference type="FunFam" id="3.40.309.10:FF:000012">
    <property type="entry name" value="Betaine aldehyde dehydrogenase"/>
    <property type="match status" value="1"/>
</dbReference>
<comment type="similarity">
    <text evidence="1 4">Belongs to the aldehyde dehydrogenase family.</text>
</comment>
<dbReference type="RefSeq" id="WP_115773768.1">
    <property type="nucleotide sequence ID" value="NZ_PIOC01000019.1"/>
</dbReference>
<accession>A0A3D8PN47</accession>
<evidence type="ECO:0000256" key="2">
    <source>
        <dbReference type="ARBA" id="ARBA00023002"/>
    </source>
</evidence>
<dbReference type="Pfam" id="PF00171">
    <property type="entry name" value="Aldedh"/>
    <property type="match status" value="1"/>
</dbReference>
<evidence type="ECO:0000256" key="1">
    <source>
        <dbReference type="ARBA" id="ARBA00009986"/>
    </source>
</evidence>
<keyword evidence="7" id="KW-1185">Reference proteome</keyword>
<reference evidence="7" key="1">
    <citation type="submission" date="2017-11" db="EMBL/GenBank/DDBJ databases">
        <authorList>
            <person name="Zhu W."/>
        </authorList>
    </citation>
    <scope>NUCLEOTIDE SEQUENCE [LARGE SCALE GENOMIC DNA]</scope>
    <source>
        <strain evidence="7">CAU 1183</strain>
    </source>
</reference>
<protein>
    <submittedName>
        <fullName evidence="6">Aldehyde dehydrogenase family protein</fullName>
    </submittedName>
</protein>
<dbReference type="InterPro" id="IPR015590">
    <property type="entry name" value="Aldehyde_DH_dom"/>
</dbReference>
<keyword evidence="2 4" id="KW-0560">Oxidoreductase</keyword>
<dbReference type="Gene3D" id="3.40.309.10">
    <property type="entry name" value="Aldehyde Dehydrogenase, Chain A, domain 2"/>
    <property type="match status" value="1"/>
</dbReference>
<dbReference type="InterPro" id="IPR016162">
    <property type="entry name" value="Ald_DH_N"/>
</dbReference>
<evidence type="ECO:0000313" key="7">
    <source>
        <dbReference type="Proteomes" id="UP000257143"/>
    </source>
</evidence>